<proteinExistence type="inferred from homology"/>
<name>A0A1Y1IAQ9_KLENI</name>
<dbReference type="OMA" id="DIVSPCI"/>
<gene>
    <name evidence="3" type="ORF">KFL_003970010</name>
</gene>
<organism evidence="3 4">
    <name type="scientific">Klebsormidium nitens</name>
    <name type="common">Green alga</name>
    <name type="synonym">Ulothrix nitens</name>
    <dbReference type="NCBI Taxonomy" id="105231"/>
    <lineage>
        <taxon>Eukaryota</taxon>
        <taxon>Viridiplantae</taxon>
        <taxon>Streptophyta</taxon>
        <taxon>Klebsormidiophyceae</taxon>
        <taxon>Klebsormidiales</taxon>
        <taxon>Klebsormidiaceae</taxon>
        <taxon>Klebsormidium</taxon>
    </lineage>
</organism>
<evidence type="ECO:0000313" key="3">
    <source>
        <dbReference type="EMBL" id="GAQ88054.1"/>
    </source>
</evidence>
<keyword evidence="4" id="KW-1185">Reference proteome</keyword>
<feature type="compositionally biased region" description="Basic and acidic residues" evidence="2">
    <location>
        <begin position="227"/>
        <end position="246"/>
    </location>
</feature>
<dbReference type="AlphaFoldDB" id="A0A1Y1IAQ9"/>
<comment type="similarity">
    <text evidence="1">Belongs to the REF/SRPP family.</text>
</comment>
<accession>A0A1Y1IAQ9</accession>
<evidence type="ECO:0000313" key="4">
    <source>
        <dbReference type="Proteomes" id="UP000054558"/>
    </source>
</evidence>
<evidence type="ECO:0000256" key="2">
    <source>
        <dbReference type="SAM" id="MobiDB-lite"/>
    </source>
</evidence>
<dbReference type="InterPro" id="IPR008802">
    <property type="entry name" value="REF"/>
</dbReference>
<reference evidence="3 4" key="1">
    <citation type="journal article" date="2014" name="Nat. Commun.">
        <title>Klebsormidium flaccidum genome reveals primary factors for plant terrestrial adaptation.</title>
        <authorList>
            <person name="Hori K."/>
            <person name="Maruyama F."/>
            <person name="Fujisawa T."/>
            <person name="Togashi T."/>
            <person name="Yamamoto N."/>
            <person name="Seo M."/>
            <person name="Sato S."/>
            <person name="Yamada T."/>
            <person name="Mori H."/>
            <person name="Tajima N."/>
            <person name="Moriyama T."/>
            <person name="Ikeuchi M."/>
            <person name="Watanabe M."/>
            <person name="Wada H."/>
            <person name="Kobayashi K."/>
            <person name="Saito M."/>
            <person name="Masuda T."/>
            <person name="Sasaki-Sekimoto Y."/>
            <person name="Mashiguchi K."/>
            <person name="Awai K."/>
            <person name="Shimojima M."/>
            <person name="Masuda S."/>
            <person name="Iwai M."/>
            <person name="Nobusawa T."/>
            <person name="Narise T."/>
            <person name="Kondo S."/>
            <person name="Saito H."/>
            <person name="Sato R."/>
            <person name="Murakawa M."/>
            <person name="Ihara Y."/>
            <person name="Oshima-Yamada Y."/>
            <person name="Ohtaka K."/>
            <person name="Satoh M."/>
            <person name="Sonobe K."/>
            <person name="Ishii M."/>
            <person name="Ohtani R."/>
            <person name="Kanamori-Sato M."/>
            <person name="Honoki R."/>
            <person name="Miyazaki D."/>
            <person name="Mochizuki H."/>
            <person name="Umetsu J."/>
            <person name="Higashi K."/>
            <person name="Shibata D."/>
            <person name="Kamiya Y."/>
            <person name="Sato N."/>
            <person name="Nakamura Y."/>
            <person name="Tabata S."/>
            <person name="Ida S."/>
            <person name="Kurokawa K."/>
            <person name="Ohta H."/>
        </authorList>
    </citation>
    <scope>NUCLEOTIDE SEQUENCE [LARGE SCALE GENOMIC DNA]</scope>
    <source>
        <strain evidence="3 4">NIES-2285</strain>
    </source>
</reference>
<sequence>MGLAEDGVGMESGQGSPAEEQGFLERCVLVVLGVSSALLVQVRRAPGVGPVVANVEDALLPYAASAEEHLKQHGKPLLTFGDKQLHNLYTLVRSAFPVVSPVLETASSVSDSALSVMSDAAASAKSRGFIATGVTLYDQYKPAATRRGEAAAQYLERFPVVATAVPLMRCVGAKVSGVIDWAVDTGRPKQDSDQSDTPSETPKAEDNIGEEVAPAEKTEVATAVPEITDKDVGMVDEDKSTAHESSPKGSVPGAKELDDVVPVESLFESWTTGTRSRRGSVVGTAVK</sequence>
<protein>
    <submittedName>
        <fullName evidence="3">Uncharacterized protein</fullName>
    </submittedName>
</protein>
<dbReference type="EMBL" id="DF237346">
    <property type="protein sequence ID" value="GAQ88054.1"/>
    <property type="molecule type" value="Genomic_DNA"/>
</dbReference>
<evidence type="ECO:0000256" key="1">
    <source>
        <dbReference type="ARBA" id="ARBA00009737"/>
    </source>
</evidence>
<dbReference type="Proteomes" id="UP000054558">
    <property type="component" value="Unassembled WGS sequence"/>
</dbReference>
<dbReference type="Pfam" id="PF05755">
    <property type="entry name" value="REF"/>
    <property type="match status" value="1"/>
</dbReference>
<feature type="region of interest" description="Disordered" evidence="2">
    <location>
        <begin position="184"/>
        <end position="260"/>
    </location>
</feature>